<dbReference type="InterPro" id="IPR052715">
    <property type="entry name" value="RAYT_transposase"/>
</dbReference>
<dbReference type="SMART" id="SM01321">
    <property type="entry name" value="Y1_Tnp"/>
    <property type="match status" value="1"/>
</dbReference>
<feature type="domain" description="Transposase IS200-like" evidence="1">
    <location>
        <begin position="76"/>
        <end position="184"/>
    </location>
</feature>
<evidence type="ECO:0000313" key="2">
    <source>
        <dbReference type="EMBL" id="TGE20638.1"/>
    </source>
</evidence>
<dbReference type="GO" id="GO:0043565">
    <property type="term" value="F:sequence-specific DNA binding"/>
    <property type="evidence" value="ECO:0007669"/>
    <property type="project" value="TreeGrafter"/>
</dbReference>
<dbReference type="GO" id="GO:0004803">
    <property type="term" value="F:transposase activity"/>
    <property type="evidence" value="ECO:0007669"/>
    <property type="project" value="InterPro"/>
</dbReference>
<dbReference type="GO" id="GO:0006313">
    <property type="term" value="P:DNA transposition"/>
    <property type="evidence" value="ECO:0007669"/>
    <property type="project" value="InterPro"/>
</dbReference>
<dbReference type="Gene3D" id="3.30.70.1290">
    <property type="entry name" value="Transposase IS200-like"/>
    <property type="match status" value="1"/>
</dbReference>
<proteinExistence type="predicted"/>
<name>A0A4Z0PSI6_9BACT</name>
<dbReference type="OrthoDB" id="880047at2"/>
<evidence type="ECO:0000313" key="3">
    <source>
        <dbReference type="Proteomes" id="UP000297549"/>
    </source>
</evidence>
<dbReference type="RefSeq" id="WP_135465438.1">
    <property type="nucleotide sequence ID" value="NZ_SRLC01000003.1"/>
</dbReference>
<reference evidence="2 3" key="1">
    <citation type="submission" date="2019-04" db="EMBL/GenBank/DDBJ databases">
        <authorList>
            <person name="Feng G."/>
            <person name="Zhang J."/>
            <person name="Zhu H."/>
        </authorList>
    </citation>
    <scope>NUCLEOTIDE SEQUENCE [LARGE SCALE GENOMIC DNA]</scope>
    <source>
        <strain evidence="2 3">JCM 31653</strain>
    </source>
</reference>
<sequence length="207" mass="22966">MNFENAPDLPAGETIFVTFRLAGSVPTRAFRELHQQRQAAQEAARQLPDVAAQETARRRAEKVFFAGFDALLDAATVGPAFLEKERIADIIAAELMLLEEQGFRVLAFALLPNHAHAVLHLPAGSGASFYKSLQLLHQRTAAQCRRVLRGQLPAEADFWQTGSYDYAVHDSGELLRLVAYVGRNAERAGKIGRWLDWPYCYLAPGFA</sequence>
<gene>
    <name evidence="2" type="ORF">E5K00_21840</name>
</gene>
<dbReference type="InterPro" id="IPR002686">
    <property type="entry name" value="Transposase_17"/>
</dbReference>
<evidence type="ECO:0000259" key="1">
    <source>
        <dbReference type="SMART" id="SM01321"/>
    </source>
</evidence>
<accession>A0A4Z0PSI6</accession>
<comment type="caution">
    <text evidence="2">The sequence shown here is derived from an EMBL/GenBank/DDBJ whole genome shotgun (WGS) entry which is preliminary data.</text>
</comment>
<dbReference type="Proteomes" id="UP000297549">
    <property type="component" value="Unassembled WGS sequence"/>
</dbReference>
<dbReference type="AlphaFoldDB" id="A0A4Z0PSI6"/>
<dbReference type="PANTHER" id="PTHR36966:SF1">
    <property type="entry name" value="REP-ASSOCIATED TYROSINE TRANSPOSASE"/>
    <property type="match status" value="1"/>
</dbReference>
<protein>
    <recommendedName>
        <fullName evidence="1">Transposase IS200-like domain-containing protein</fullName>
    </recommendedName>
</protein>
<keyword evidence="3" id="KW-1185">Reference proteome</keyword>
<dbReference type="EMBL" id="SRLC01000003">
    <property type="protein sequence ID" value="TGE20638.1"/>
    <property type="molecule type" value="Genomic_DNA"/>
</dbReference>
<dbReference type="PANTHER" id="PTHR36966">
    <property type="entry name" value="REP-ASSOCIATED TYROSINE TRANSPOSASE"/>
    <property type="match status" value="1"/>
</dbReference>
<organism evidence="2 3">
    <name type="scientific">Hymenobacter aquaticus</name>
    <dbReference type="NCBI Taxonomy" id="1867101"/>
    <lineage>
        <taxon>Bacteria</taxon>
        <taxon>Pseudomonadati</taxon>
        <taxon>Bacteroidota</taxon>
        <taxon>Cytophagia</taxon>
        <taxon>Cytophagales</taxon>
        <taxon>Hymenobacteraceae</taxon>
        <taxon>Hymenobacter</taxon>
    </lineage>
</organism>
<dbReference type="InterPro" id="IPR036515">
    <property type="entry name" value="Transposase_17_sf"/>
</dbReference>
<dbReference type="SUPFAM" id="SSF143422">
    <property type="entry name" value="Transposase IS200-like"/>
    <property type="match status" value="1"/>
</dbReference>